<dbReference type="GO" id="GO:0016491">
    <property type="term" value="F:oxidoreductase activity"/>
    <property type="evidence" value="ECO:0007669"/>
    <property type="project" value="InterPro"/>
</dbReference>
<protein>
    <submittedName>
        <fullName evidence="2">NADPH-dependent ferric siderophore reductase</fullName>
    </submittedName>
</protein>
<reference evidence="2 3" key="1">
    <citation type="submission" date="2019-03" db="EMBL/GenBank/DDBJ databases">
        <title>Genomic Encyclopedia of Type Strains, Phase IV (KMG-IV): sequencing the most valuable type-strain genomes for metagenomic binning, comparative biology and taxonomic classification.</title>
        <authorList>
            <person name="Goeker M."/>
        </authorList>
    </citation>
    <scope>NUCLEOTIDE SEQUENCE [LARGE SCALE GENOMIC DNA]</scope>
    <source>
        <strain evidence="2 3">DSM 45361</strain>
    </source>
</reference>
<feature type="domain" description="FAD-binding FR-type" evidence="1">
    <location>
        <begin position="1"/>
        <end position="116"/>
    </location>
</feature>
<accession>A0A4R6SQ69</accession>
<comment type="caution">
    <text evidence="2">The sequence shown here is derived from an EMBL/GenBank/DDBJ whole genome shotgun (WGS) entry which is preliminary data.</text>
</comment>
<organism evidence="2 3">
    <name type="scientific">Labedaea rhizosphaerae</name>
    <dbReference type="NCBI Taxonomy" id="598644"/>
    <lineage>
        <taxon>Bacteria</taxon>
        <taxon>Bacillati</taxon>
        <taxon>Actinomycetota</taxon>
        <taxon>Actinomycetes</taxon>
        <taxon>Pseudonocardiales</taxon>
        <taxon>Pseudonocardiaceae</taxon>
        <taxon>Labedaea</taxon>
    </lineage>
</organism>
<evidence type="ECO:0000313" key="3">
    <source>
        <dbReference type="Proteomes" id="UP000295444"/>
    </source>
</evidence>
<dbReference type="AlphaFoldDB" id="A0A4R6SQ69"/>
<dbReference type="PANTHER" id="PTHR30157:SF0">
    <property type="entry name" value="NADPH-DEPENDENT FERRIC-CHELATE REDUCTASE"/>
    <property type="match status" value="1"/>
</dbReference>
<dbReference type="EMBL" id="SNXZ01000001">
    <property type="protein sequence ID" value="TDQ05672.1"/>
    <property type="molecule type" value="Genomic_DNA"/>
</dbReference>
<dbReference type="InterPro" id="IPR017938">
    <property type="entry name" value="Riboflavin_synthase-like_b-brl"/>
</dbReference>
<dbReference type="Gene3D" id="3.40.50.80">
    <property type="entry name" value="Nucleotide-binding domain of ferredoxin-NADP reductase (FNR) module"/>
    <property type="match status" value="1"/>
</dbReference>
<dbReference type="SUPFAM" id="SSF63380">
    <property type="entry name" value="Riboflavin synthase domain-like"/>
    <property type="match status" value="1"/>
</dbReference>
<sequence>MRRVRSLTPRMVRITVGGDELADFPATGTDQNVMLYFYDDDVELPEPLTLEAARGMWSRVRPTMRSYTISGHDPAAGEIDFDFVLHDAGPASAWAAAAEPGDQLIFVGPSPNYTPDPDADWYLLAGDETAIPAIAATLRELPAGKRALVFVEVTDVTDEQPLPTAADAEVRWLHRGATAAGQSDVLVEAVRAAEFPDGQADAWIGTERSALVAVRQYLLGELGMPRANVRATTYWRHGEAGN</sequence>
<dbReference type="Pfam" id="PF08021">
    <property type="entry name" value="FAD_binding_9"/>
    <property type="match status" value="1"/>
</dbReference>
<dbReference type="InterPro" id="IPR007037">
    <property type="entry name" value="SIP_rossman_dom"/>
</dbReference>
<dbReference type="Proteomes" id="UP000295444">
    <property type="component" value="Unassembled WGS sequence"/>
</dbReference>
<gene>
    <name evidence="2" type="ORF">EV186_1011646</name>
</gene>
<dbReference type="PANTHER" id="PTHR30157">
    <property type="entry name" value="FERRIC REDUCTASE, NADPH-DEPENDENT"/>
    <property type="match status" value="1"/>
</dbReference>
<dbReference type="InterPro" id="IPR039374">
    <property type="entry name" value="SIP_fam"/>
</dbReference>
<dbReference type="Gene3D" id="2.40.30.10">
    <property type="entry name" value="Translation factors"/>
    <property type="match status" value="1"/>
</dbReference>
<dbReference type="PROSITE" id="PS51384">
    <property type="entry name" value="FAD_FR"/>
    <property type="match status" value="1"/>
</dbReference>
<dbReference type="InterPro" id="IPR039261">
    <property type="entry name" value="FNR_nucleotide-bd"/>
</dbReference>
<dbReference type="CDD" id="cd06193">
    <property type="entry name" value="siderophore_interacting"/>
    <property type="match status" value="1"/>
</dbReference>
<keyword evidence="3" id="KW-1185">Reference proteome</keyword>
<proteinExistence type="predicted"/>
<evidence type="ECO:0000313" key="2">
    <source>
        <dbReference type="EMBL" id="TDQ05672.1"/>
    </source>
</evidence>
<dbReference type="Pfam" id="PF04954">
    <property type="entry name" value="SIP"/>
    <property type="match status" value="1"/>
</dbReference>
<evidence type="ECO:0000259" key="1">
    <source>
        <dbReference type="PROSITE" id="PS51384"/>
    </source>
</evidence>
<name>A0A4R6SQ69_LABRH</name>
<dbReference type="InterPro" id="IPR013113">
    <property type="entry name" value="SIP_FAD-bd"/>
</dbReference>
<dbReference type="InterPro" id="IPR017927">
    <property type="entry name" value="FAD-bd_FR_type"/>
</dbReference>